<gene>
    <name evidence="7" type="ORF">HDF17_000565</name>
</gene>
<dbReference type="PANTHER" id="PTHR36449">
    <property type="entry name" value="ACETYLTRANSFERASE-RELATED"/>
    <property type="match status" value="1"/>
</dbReference>
<dbReference type="RefSeq" id="WP_179487556.1">
    <property type="nucleotide sequence ID" value="NZ_JACCCW010000001.1"/>
</dbReference>
<evidence type="ECO:0000313" key="8">
    <source>
        <dbReference type="Proteomes" id="UP000589520"/>
    </source>
</evidence>
<dbReference type="GO" id="GO:0016747">
    <property type="term" value="F:acyltransferase activity, transferring groups other than amino-acyl groups"/>
    <property type="evidence" value="ECO:0007669"/>
    <property type="project" value="InterPro"/>
</dbReference>
<dbReference type="EMBL" id="JACCCW010000001">
    <property type="protein sequence ID" value="NYF78278.1"/>
    <property type="molecule type" value="Genomic_DNA"/>
</dbReference>
<keyword evidence="4" id="KW-0012">Acyltransferase</keyword>
<evidence type="ECO:0000256" key="4">
    <source>
        <dbReference type="ARBA" id="ARBA00023315"/>
    </source>
</evidence>
<protein>
    <submittedName>
        <fullName evidence="7">GNAT superfamily N-acetyltransferase</fullName>
    </submittedName>
</protein>
<evidence type="ECO:0000313" key="7">
    <source>
        <dbReference type="EMBL" id="NYF78278.1"/>
    </source>
</evidence>
<evidence type="ECO:0000259" key="6">
    <source>
        <dbReference type="PROSITE" id="PS51186"/>
    </source>
</evidence>
<keyword evidence="8" id="KW-1185">Reference proteome</keyword>
<dbReference type="CDD" id="cd04301">
    <property type="entry name" value="NAT_SF"/>
    <property type="match status" value="1"/>
</dbReference>
<dbReference type="AlphaFoldDB" id="A0A7Y9PE62"/>
<accession>A0A7Y9PE62</accession>
<dbReference type="PROSITE" id="PS51186">
    <property type="entry name" value="GNAT"/>
    <property type="match status" value="1"/>
</dbReference>
<dbReference type="InterPro" id="IPR000182">
    <property type="entry name" value="GNAT_dom"/>
</dbReference>
<sequence length="168" mass="18663">MAELSEVEPLTKSHSVEGFDCGLHESLNLWLKRHALQNQSNDSSRTYVVHRANSVVGYYAISAGSIAKVDASTRAAQGQSNHPIPISLIGRLAVHRQEQGNGLGSALLKDALLRMERAAEILGIRAVLVHAIDQQAGHFYERFNFERCPGDDLHRMLPMKDLRKLMKP</sequence>
<evidence type="ECO:0000256" key="3">
    <source>
        <dbReference type="ARBA" id="ARBA00022679"/>
    </source>
</evidence>
<keyword evidence="1" id="KW-0678">Repressor</keyword>
<reference evidence="7 8" key="1">
    <citation type="submission" date="2020-07" db="EMBL/GenBank/DDBJ databases">
        <title>Genomic Encyclopedia of Type Strains, Phase IV (KMG-V): Genome sequencing to study the core and pangenomes of soil and plant-associated prokaryotes.</title>
        <authorList>
            <person name="Whitman W."/>
        </authorList>
    </citation>
    <scope>NUCLEOTIDE SEQUENCE [LARGE SCALE GENOMIC DNA]</scope>
    <source>
        <strain evidence="7 8">X4EP2</strain>
    </source>
</reference>
<evidence type="ECO:0000256" key="2">
    <source>
        <dbReference type="ARBA" id="ARBA00022649"/>
    </source>
</evidence>
<keyword evidence="2" id="KW-1277">Toxin-antitoxin system</keyword>
<dbReference type="Gene3D" id="3.40.630.30">
    <property type="match status" value="1"/>
</dbReference>
<dbReference type="Proteomes" id="UP000589520">
    <property type="component" value="Unassembled WGS sequence"/>
</dbReference>
<dbReference type="SUPFAM" id="SSF55729">
    <property type="entry name" value="Acyl-CoA N-acyltransferases (Nat)"/>
    <property type="match status" value="1"/>
</dbReference>
<comment type="catalytic activity">
    <reaction evidence="5">
        <text>glycyl-tRNA(Gly) + acetyl-CoA = N-acetylglycyl-tRNA(Gly) + CoA + H(+)</text>
        <dbReference type="Rhea" id="RHEA:81867"/>
        <dbReference type="Rhea" id="RHEA-COMP:9683"/>
        <dbReference type="Rhea" id="RHEA-COMP:19766"/>
        <dbReference type="ChEBI" id="CHEBI:15378"/>
        <dbReference type="ChEBI" id="CHEBI:57287"/>
        <dbReference type="ChEBI" id="CHEBI:57288"/>
        <dbReference type="ChEBI" id="CHEBI:78522"/>
        <dbReference type="ChEBI" id="CHEBI:232036"/>
    </reaction>
</comment>
<dbReference type="PANTHER" id="PTHR36449:SF1">
    <property type="entry name" value="ACETYLTRANSFERASE"/>
    <property type="match status" value="1"/>
</dbReference>
<keyword evidence="3 7" id="KW-0808">Transferase</keyword>
<dbReference type="InterPro" id="IPR016181">
    <property type="entry name" value="Acyl_CoA_acyltransferase"/>
</dbReference>
<dbReference type="Pfam" id="PF13508">
    <property type="entry name" value="Acetyltransf_7"/>
    <property type="match status" value="1"/>
</dbReference>
<name>A0A7Y9PE62_9BACT</name>
<proteinExistence type="predicted"/>
<organism evidence="7 8">
    <name type="scientific">Granulicella arctica</name>
    <dbReference type="NCBI Taxonomy" id="940613"/>
    <lineage>
        <taxon>Bacteria</taxon>
        <taxon>Pseudomonadati</taxon>
        <taxon>Acidobacteriota</taxon>
        <taxon>Terriglobia</taxon>
        <taxon>Terriglobales</taxon>
        <taxon>Acidobacteriaceae</taxon>
        <taxon>Granulicella</taxon>
    </lineage>
</organism>
<feature type="domain" description="N-acetyltransferase" evidence="6">
    <location>
        <begin position="2"/>
        <end position="164"/>
    </location>
</feature>
<evidence type="ECO:0000256" key="1">
    <source>
        <dbReference type="ARBA" id="ARBA00022491"/>
    </source>
</evidence>
<comment type="caution">
    <text evidence="7">The sequence shown here is derived from an EMBL/GenBank/DDBJ whole genome shotgun (WGS) entry which is preliminary data.</text>
</comment>
<evidence type="ECO:0000256" key="5">
    <source>
        <dbReference type="ARBA" id="ARBA00049880"/>
    </source>
</evidence>